<dbReference type="GO" id="GO:0005730">
    <property type="term" value="C:nucleolus"/>
    <property type="evidence" value="ECO:0007669"/>
    <property type="project" value="UniProtKB-SubCell"/>
</dbReference>
<sequence>MADSKPNEFTKKKFERKVAPSKAPLRLLKKKQRDLQRLLQNKDKLKDLPEDVVKDTETKLKDITAQVNEMSQTNQSKAEQDNKAKEEKKAAAAAAKKSTVNQQKLTELRRSTRKVRAFKKQHPNYASSEEESKAFAELELDLLYIKHYPKDEEYISIFPESSLTEDQIKARAEIRSKIESAVASGEIKKGSAQKNDSPATEAATNGKRPASNWSDDEDEEESDDNDDSNKKLKQE</sequence>
<comment type="similarity">
    <text evidence="2">Belongs to the EFG1 family.</text>
</comment>
<evidence type="ECO:0000256" key="3">
    <source>
        <dbReference type="ARBA" id="ARBA00018689"/>
    </source>
</evidence>
<protein>
    <recommendedName>
        <fullName evidence="3">rRNA-processing protein EFG1</fullName>
    </recommendedName>
    <alternativeName>
        <fullName evidence="4">rRNA-processing protein efg1</fullName>
    </alternativeName>
</protein>
<evidence type="ECO:0000256" key="4">
    <source>
        <dbReference type="ARBA" id="ARBA00019827"/>
    </source>
</evidence>
<name>A0A9P3H3H8_9FUNG</name>
<dbReference type="Proteomes" id="UP000827284">
    <property type="component" value="Unassembled WGS sequence"/>
</dbReference>
<reference evidence="9" key="1">
    <citation type="submission" date="2021-11" db="EMBL/GenBank/DDBJ databases">
        <authorList>
            <person name="Herlambang A."/>
            <person name="Guo Y."/>
            <person name="Takashima Y."/>
            <person name="Nishizawa T."/>
        </authorList>
    </citation>
    <scope>NUCLEOTIDE SEQUENCE</scope>
    <source>
        <strain evidence="9">E1425</strain>
    </source>
</reference>
<dbReference type="InterPro" id="IPR050786">
    <property type="entry name" value="EFG1_rRNA-proc"/>
</dbReference>
<comment type="caution">
    <text evidence="9">The sequence shown here is derived from an EMBL/GenBank/DDBJ whole genome shotgun (WGS) entry which is preliminary data.</text>
</comment>
<feature type="region of interest" description="Disordered" evidence="8">
    <location>
        <begin position="1"/>
        <end position="30"/>
    </location>
</feature>
<reference evidence="9" key="2">
    <citation type="journal article" date="2022" name="Microbiol. Resour. Announc.">
        <title>Whole-Genome Sequence of Entomortierella parvispora E1425, a Mucoromycotan Fungus Associated with Burkholderiaceae-Related Endosymbiotic Bacteria.</title>
        <authorList>
            <person name="Herlambang A."/>
            <person name="Guo Y."/>
            <person name="Takashima Y."/>
            <person name="Narisawa K."/>
            <person name="Ohta H."/>
            <person name="Nishizawa T."/>
        </authorList>
    </citation>
    <scope>NUCLEOTIDE SEQUENCE</scope>
    <source>
        <strain evidence="9">E1425</strain>
    </source>
</reference>
<dbReference type="Pfam" id="PF10153">
    <property type="entry name" value="Efg1"/>
    <property type="match status" value="1"/>
</dbReference>
<proteinExistence type="inferred from homology"/>
<feature type="compositionally biased region" description="Basic and acidic residues" evidence="8">
    <location>
        <begin position="1"/>
        <end position="18"/>
    </location>
</feature>
<evidence type="ECO:0000313" key="9">
    <source>
        <dbReference type="EMBL" id="GJJ69372.1"/>
    </source>
</evidence>
<comment type="subcellular location">
    <subcellularLocation>
        <location evidence="1">Nucleus</location>
        <location evidence="1">Nucleolus</location>
    </subcellularLocation>
</comment>
<feature type="compositionally biased region" description="Acidic residues" evidence="8">
    <location>
        <begin position="214"/>
        <end position="226"/>
    </location>
</feature>
<dbReference type="EMBL" id="BQFW01000002">
    <property type="protein sequence ID" value="GJJ69372.1"/>
    <property type="molecule type" value="Genomic_DNA"/>
</dbReference>
<evidence type="ECO:0000256" key="7">
    <source>
        <dbReference type="ARBA" id="ARBA00023242"/>
    </source>
</evidence>
<keyword evidence="7" id="KW-0539">Nucleus</keyword>
<evidence type="ECO:0000256" key="1">
    <source>
        <dbReference type="ARBA" id="ARBA00004604"/>
    </source>
</evidence>
<feature type="compositionally biased region" description="Polar residues" evidence="8">
    <location>
        <begin position="66"/>
        <end position="77"/>
    </location>
</feature>
<keyword evidence="6" id="KW-0175">Coiled coil</keyword>
<feature type="region of interest" description="Disordered" evidence="8">
    <location>
        <begin position="66"/>
        <end position="132"/>
    </location>
</feature>
<feature type="region of interest" description="Disordered" evidence="8">
    <location>
        <begin position="182"/>
        <end position="235"/>
    </location>
</feature>
<evidence type="ECO:0000313" key="10">
    <source>
        <dbReference type="Proteomes" id="UP000827284"/>
    </source>
</evidence>
<evidence type="ECO:0000256" key="2">
    <source>
        <dbReference type="ARBA" id="ARBA00006916"/>
    </source>
</evidence>
<feature type="compositionally biased region" description="Basic and acidic residues" evidence="8">
    <location>
        <begin position="78"/>
        <end position="90"/>
    </location>
</feature>
<organism evidence="9 10">
    <name type="scientific">Entomortierella parvispora</name>
    <dbReference type="NCBI Taxonomy" id="205924"/>
    <lineage>
        <taxon>Eukaryota</taxon>
        <taxon>Fungi</taxon>
        <taxon>Fungi incertae sedis</taxon>
        <taxon>Mucoromycota</taxon>
        <taxon>Mortierellomycotina</taxon>
        <taxon>Mortierellomycetes</taxon>
        <taxon>Mortierellales</taxon>
        <taxon>Mortierellaceae</taxon>
        <taxon>Entomortierella</taxon>
    </lineage>
</organism>
<evidence type="ECO:0000256" key="5">
    <source>
        <dbReference type="ARBA" id="ARBA00022552"/>
    </source>
</evidence>
<dbReference type="AlphaFoldDB" id="A0A9P3H3H8"/>
<keyword evidence="5" id="KW-0698">rRNA processing</keyword>
<evidence type="ECO:0000256" key="6">
    <source>
        <dbReference type="ARBA" id="ARBA00023054"/>
    </source>
</evidence>
<dbReference type="PANTHER" id="PTHR33911">
    <property type="entry name" value="RRNA-PROCESSING PROTEIN EFG1"/>
    <property type="match status" value="1"/>
</dbReference>
<dbReference type="InterPro" id="IPR019310">
    <property type="entry name" value="Efg1"/>
</dbReference>
<keyword evidence="10" id="KW-1185">Reference proteome</keyword>
<accession>A0A9P3H3H8</accession>
<dbReference type="GO" id="GO:0000462">
    <property type="term" value="P:maturation of SSU-rRNA from tricistronic rRNA transcript (SSU-rRNA, 5.8S rRNA, LSU-rRNA)"/>
    <property type="evidence" value="ECO:0007669"/>
    <property type="project" value="TreeGrafter"/>
</dbReference>
<dbReference type="OrthoDB" id="47732at2759"/>
<gene>
    <name evidence="9" type="ORF">EMPS_01718</name>
</gene>
<feature type="compositionally biased region" description="Basic residues" evidence="8">
    <location>
        <begin position="111"/>
        <end position="122"/>
    </location>
</feature>
<dbReference type="GO" id="GO:0030688">
    <property type="term" value="C:preribosome, small subunit precursor"/>
    <property type="evidence" value="ECO:0007669"/>
    <property type="project" value="TreeGrafter"/>
</dbReference>
<dbReference type="PANTHER" id="PTHR33911:SF1">
    <property type="entry name" value="RRNA-PROCESSING PROTEIN EFG1"/>
    <property type="match status" value="1"/>
</dbReference>
<evidence type="ECO:0000256" key="8">
    <source>
        <dbReference type="SAM" id="MobiDB-lite"/>
    </source>
</evidence>